<proteinExistence type="predicted"/>
<dbReference type="RefSeq" id="WP_346240350.1">
    <property type="nucleotide sequence ID" value="NZ_JAZHYP010000001.1"/>
</dbReference>
<keyword evidence="3" id="KW-1185">Reference proteome</keyword>
<name>A0ABV0A8C5_9FLAO</name>
<reference evidence="2 3" key="1">
    <citation type="submission" date="2024-01" db="EMBL/GenBank/DDBJ databases">
        <title>Mariniflexile litorale sp. nov., isolated from the shallow sediments of the Sea of Japan.</title>
        <authorList>
            <person name="Romanenko L."/>
            <person name="Bystritskaya E."/>
            <person name="Isaeva M."/>
        </authorList>
    </citation>
    <scope>NUCLEOTIDE SEQUENCE [LARGE SCALE GENOMIC DNA]</scope>
    <source>
        <strain evidence="2 3">KCTC 32427</strain>
    </source>
</reference>
<evidence type="ECO:0000313" key="3">
    <source>
        <dbReference type="Proteomes" id="UP001416393"/>
    </source>
</evidence>
<dbReference type="EMBL" id="JAZHYP010000001">
    <property type="protein sequence ID" value="MEN3322811.1"/>
    <property type="molecule type" value="Genomic_DNA"/>
</dbReference>
<dbReference type="InterPro" id="IPR013783">
    <property type="entry name" value="Ig-like_fold"/>
</dbReference>
<dbReference type="Proteomes" id="UP001416393">
    <property type="component" value="Unassembled WGS sequence"/>
</dbReference>
<feature type="domain" description="Pesticidal crystal protein Cry22Aa Ig-like" evidence="1">
    <location>
        <begin position="36"/>
        <end position="104"/>
    </location>
</feature>
<comment type="caution">
    <text evidence="2">The sequence shown here is derived from an EMBL/GenBank/DDBJ whole genome shotgun (WGS) entry which is preliminary data.</text>
</comment>
<gene>
    <name evidence="2" type="ORF">VP395_03665</name>
</gene>
<dbReference type="PROSITE" id="PS51257">
    <property type="entry name" value="PROKAR_LIPOPROTEIN"/>
    <property type="match status" value="1"/>
</dbReference>
<evidence type="ECO:0000313" key="2">
    <source>
        <dbReference type="EMBL" id="MEN3322811.1"/>
    </source>
</evidence>
<dbReference type="Pfam" id="PF16403">
    <property type="entry name" value="Bact_surface_Ig-like"/>
    <property type="match status" value="1"/>
</dbReference>
<dbReference type="Gene3D" id="2.60.40.10">
    <property type="entry name" value="Immunoglobulins"/>
    <property type="match status" value="1"/>
</dbReference>
<organism evidence="2 3">
    <name type="scientific">Mariniflexile soesokkakense</name>
    <dbReference type="NCBI Taxonomy" id="1343160"/>
    <lineage>
        <taxon>Bacteria</taxon>
        <taxon>Pseudomonadati</taxon>
        <taxon>Bacteroidota</taxon>
        <taxon>Flavobacteriia</taxon>
        <taxon>Flavobacteriales</taxon>
        <taxon>Flavobacteriaceae</taxon>
        <taxon>Mariniflexile</taxon>
    </lineage>
</organism>
<dbReference type="InterPro" id="IPR032179">
    <property type="entry name" value="Cry22Aa_Ig-like"/>
</dbReference>
<accession>A0ABV0A8C5</accession>
<protein>
    <submittedName>
        <fullName evidence="2">Immunoglobulin-like domain-containing protein</fullName>
    </submittedName>
</protein>
<sequence>MKNIYKVLLCITVLFLSSCDTETTGDVSRVTNYAVIEINGDSEVIINQGAAWTDPSATVTLAGEPYPFETSRVVDPNVPGVYYITYSAVNDEGYAATATRTVVVVSTATETCDLSGTWKRSNNSPGTMTRTGMRRYTYDNAGGVTGDNQLTVDVINVNDVLLYIPFKANASPSGLSVVSFQPGEITSCNNFSWSLSASGFYGNFVRTFSRT</sequence>
<evidence type="ECO:0000259" key="1">
    <source>
        <dbReference type="Pfam" id="PF16403"/>
    </source>
</evidence>